<feature type="domain" description="Rhodopsin" evidence="8">
    <location>
        <begin position="50"/>
        <end position="300"/>
    </location>
</feature>
<keyword evidence="4 7" id="KW-0472">Membrane</keyword>
<dbReference type="InterPro" id="IPR052337">
    <property type="entry name" value="SAT4-like"/>
</dbReference>
<feature type="region of interest" description="Disordered" evidence="6">
    <location>
        <begin position="332"/>
        <end position="354"/>
    </location>
</feature>
<evidence type="ECO:0000256" key="2">
    <source>
        <dbReference type="ARBA" id="ARBA00022692"/>
    </source>
</evidence>
<dbReference type="PANTHER" id="PTHR33048:SF131">
    <property type="entry name" value="INTEGRAL MEMBRANE PROTEIN"/>
    <property type="match status" value="1"/>
</dbReference>
<keyword evidence="3 7" id="KW-1133">Transmembrane helix</keyword>
<dbReference type="OrthoDB" id="5429740at2759"/>
<dbReference type="InterPro" id="IPR049326">
    <property type="entry name" value="Rhodopsin_dom_fungi"/>
</dbReference>
<comment type="similarity">
    <text evidence="5">Belongs to the SAT4 family.</text>
</comment>
<reference evidence="9 10" key="1">
    <citation type="submission" date="2016-04" db="EMBL/GenBank/DDBJ databases">
        <title>A degradative enzymes factory behind the ericoid mycorrhizal symbiosis.</title>
        <authorList>
            <consortium name="DOE Joint Genome Institute"/>
            <person name="Martino E."/>
            <person name="Morin E."/>
            <person name="Grelet G."/>
            <person name="Kuo A."/>
            <person name="Kohler A."/>
            <person name="Daghino S."/>
            <person name="Barry K."/>
            <person name="Choi C."/>
            <person name="Cichocki N."/>
            <person name="Clum A."/>
            <person name="Copeland A."/>
            <person name="Hainaut M."/>
            <person name="Haridas S."/>
            <person name="Labutti K."/>
            <person name="Lindquist E."/>
            <person name="Lipzen A."/>
            <person name="Khouja H.-R."/>
            <person name="Murat C."/>
            <person name="Ohm R."/>
            <person name="Olson A."/>
            <person name="Spatafora J."/>
            <person name="Veneault-Fourrey C."/>
            <person name="Henrissat B."/>
            <person name="Grigoriev I."/>
            <person name="Martin F."/>
            <person name="Perotto S."/>
        </authorList>
    </citation>
    <scope>NUCLEOTIDE SEQUENCE [LARGE SCALE GENOMIC DNA]</scope>
    <source>
        <strain evidence="9 10">F</strain>
    </source>
</reference>
<evidence type="ECO:0000256" key="6">
    <source>
        <dbReference type="SAM" id="MobiDB-lite"/>
    </source>
</evidence>
<keyword evidence="2 7" id="KW-0812">Transmembrane</keyword>
<feature type="compositionally biased region" description="Basic and acidic residues" evidence="6">
    <location>
        <begin position="380"/>
        <end position="391"/>
    </location>
</feature>
<feature type="transmembrane region" description="Helical" evidence="7">
    <location>
        <begin position="229"/>
        <end position="247"/>
    </location>
</feature>
<evidence type="ECO:0000256" key="5">
    <source>
        <dbReference type="ARBA" id="ARBA00038359"/>
    </source>
</evidence>
<sequence length="416" mass="45973">MSASLEGSNEIPPSLLPYLLHEKIDNSTMQPVILKVNIIFIIVIIVATSLRFVVRFRMLRTAGLDDMFMVLALIFALLLSVSCLVGESFGLGKHIWNLNENLLDLAYDISRVTKALYGCYLAYSTSITFTKLSIVATYIRIFPNGGLRYSIYAVGLVVIIFWITSVFAIIFTCVPIEAAWDYSIKDSKCIHILDYFYTAAAVNIATDLLLCFLPLPTIWRLHMPKAQRVVVCFIFGMGTFACIASTLRMTQLSHLSGIDISYFSQPQNKDQSVSSLYWSVIEVGTAIVCASLSSLRPLATRYLPSAFTHFTYHTSDLPSLSVRLDDNTATTTATGTSTSAVTSKSAPSTATRSMAQSATDRIYVERSFDVTELDTLGDGQGRKSEGPERKASAVWTEGSRSSQEVLVRDFEPVVVR</sequence>
<dbReference type="EMBL" id="KZ613938">
    <property type="protein sequence ID" value="PMD47748.1"/>
    <property type="molecule type" value="Genomic_DNA"/>
</dbReference>
<feature type="transmembrane region" description="Helical" evidence="7">
    <location>
        <begin position="66"/>
        <end position="89"/>
    </location>
</feature>
<feature type="transmembrane region" description="Helical" evidence="7">
    <location>
        <begin position="196"/>
        <end position="217"/>
    </location>
</feature>
<feature type="transmembrane region" description="Helical" evidence="7">
    <location>
        <begin position="120"/>
        <end position="139"/>
    </location>
</feature>
<accession>A0A2J6SAG4</accession>
<dbReference type="GO" id="GO:0016020">
    <property type="term" value="C:membrane"/>
    <property type="evidence" value="ECO:0007669"/>
    <property type="project" value="UniProtKB-SubCell"/>
</dbReference>
<feature type="compositionally biased region" description="Low complexity" evidence="6">
    <location>
        <begin position="332"/>
        <end position="351"/>
    </location>
</feature>
<dbReference type="PANTHER" id="PTHR33048">
    <property type="entry name" value="PTH11-LIKE INTEGRAL MEMBRANE PROTEIN (AFU_ORTHOLOGUE AFUA_5G11245)"/>
    <property type="match status" value="1"/>
</dbReference>
<evidence type="ECO:0000256" key="7">
    <source>
        <dbReference type="SAM" id="Phobius"/>
    </source>
</evidence>
<keyword evidence="10" id="KW-1185">Reference proteome</keyword>
<name>A0A2J6SAG4_HYAVF</name>
<dbReference type="STRING" id="1149755.A0A2J6SAG4"/>
<organism evidence="9 10">
    <name type="scientific">Hyaloscypha variabilis (strain UAMH 11265 / GT02V1 / F)</name>
    <name type="common">Meliniomyces variabilis</name>
    <dbReference type="NCBI Taxonomy" id="1149755"/>
    <lineage>
        <taxon>Eukaryota</taxon>
        <taxon>Fungi</taxon>
        <taxon>Dikarya</taxon>
        <taxon>Ascomycota</taxon>
        <taxon>Pezizomycotina</taxon>
        <taxon>Leotiomycetes</taxon>
        <taxon>Helotiales</taxon>
        <taxon>Hyaloscyphaceae</taxon>
        <taxon>Hyaloscypha</taxon>
        <taxon>Hyaloscypha variabilis</taxon>
    </lineage>
</organism>
<protein>
    <recommendedName>
        <fullName evidence="8">Rhodopsin domain-containing protein</fullName>
    </recommendedName>
</protein>
<evidence type="ECO:0000256" key="4">
    <source>
        <dbReference type="ARBA" id="ARBA00023136"/>
    </source>
</evidence>
<feature type="region of interest" description="Disordered" evidence="6">
    <location>
        <begin position="374"/>
        <end position="398"/>
    </location>
</feature>
<gene>
    <name evidence="9" type="ORF">L207DRAFT_479042</name>
</gene>
<evidence type="ECO:0000256" key="1">
    <source>
        <dbReference type="ARBA" id="ARBA00004141"/>
    </source>
</evidence>
<feature type="transmembrane region" description="Helical" evidence="7">
    <location>
        <begin position="32"/>
        <end position="54"/>
    </location>
</feature>
<dbReference type="Proteomes" id="UP000235786">
    <property type="component" value="Unassembled WGS sequence"/>
</dbReference>
<evidence type="ECO:0000256" key="3">
    <source>
        <dbReference type="ARBA" id="ARBA00022989"/>
    </source>
</evidence>
<feature type="transmembrane region" description="Helical" evidence="7">
    <location>
        <begin position="151"/>
        <end position="176"/>
    </location>
</feature>
<evidence type="ECO:0000313" key="10">
    <source>
        <dbReference type="Proteomes" id="UP000235786"/>
    </source>
</evidence>
<comment type="subcellular location">
    <subcellularLocation>
        <location evidence="1">Membrane</location>
        <topology evidence="1">Multi-pass membrane protein</topology>
    </subcellularLocation>
</comment>
<dbReference type="Pfam" id="PF20684">
    <property type="entry name" value="Fung_rhodopsin"/>
    <property type="match status" value="1"/>
</dbReference>
<dbReference type="AlphaFoldDB" id="A0A2J6SAG4"/>
<evidence type="ECO:0000259" key="8">
    <source>
        <dbReference type="Pfam" id="PF20684"/>
    </source>
</evidence>
<evidence type="ECO:0000313" key="9">
    <source>
        <dbReference type="EMBL" id="PMD47748.1"/>
    </source>
</evidence>
<proteinExistence type="inferred from homology"/>